<evidence type="ECO:0000313" key="1">
    <source>
        <dbReference type="EMBL" id="HIZ24753.1"/>
    </source>
</evidence>
<dbReference type="EMBL" id="DXBS01000090">
    <property type="protein sequence ID" value="HIZ24753.1"/>
    <property type="molecule type" value="Genomic_DNA"/>
</dbReference>
<name>A0A9D2DXD1_9FIRM</name>
<dbReference type="AlphaFoldDB" id="A0A9D2DXD1"/>
<accession>A0A9D2DXD1</accession>
<protein>
    <submittedName>
        <fullName evidence="1">YabP/YqfC family sporulation protein</fullName>
    </submittedName>
</protein>
<dbReference type="Pfam" id="PF07873">
    <property type="entry name" value="YabP"/>
    <property type="match status" value="1"/>
</dbReference>
<reference evidence="1" key="1">
    <citation type="journal article" date="2021" name="PeerJ">
        <title>Extensive microbial diversity within the chicken gut microbiome revealed by metagenomics and culture.</title>
        <authorList>
            <person name="Gilroy R."/>
            <person name="Ravi A."/>
            <person name="Getino M."/>
            <person name="Pursley I."/>
            <person name="Horton D.L."/>
            <person name="Alikhan N.F."/>
            <person name="Baker D."/>
            <person name="Gharbi K."/>
            <person name="Hall N."/>
            <person name="Watson M."/>
            <person name="Adriaenssens E.M."/>
            <person name="Foster-Nyarko E."/>
            <person name="Jarju S."/>
            <person name="Secka A."/>
            <person name="Antonio M."/>
            <person name="Oren A."/>
            <person name="Chaudhuri R.R."/>
            <person name="La Ragione R."/>
            <person name="Hildebrand F."/>
            <person name="Pallen M.J."/>
        </authorList>
    </citation>
    <scope>NUCLEOTIDE SEQUENCE</scope>
    <source>
        <strain evidence="1">CHK33-5263</strain>
    </source>
</reference>
<evidence type="ECO:0000313" key="2">
    <source>
        <dbReference type="Proteomes" id="UP000824044"/>
    </source>
</evidence>
<comment type="caution">
    <text evidence="1">The sequence shown here is derived from an EMBL/GenBank/DDBJ whole genome shotgun (WGS) entry which is preliminary data.</text>
</comment>
<dbReference type="InterPro" id="IPR022476">
    <property type="entry name" value="Spore_YabP/YqfC"/>
</dbReference>
<reference evidence="1" key="2">
    <citation type="submission" date="2021-04" db="EMBL/GenBank/DDBJ databases">
        <authorList>
            <person name="Gilroy R."/>
        </authorList>
    </citation>
    <scope>NUCLEOTIDE SEQUENCE</scope>
    <source>
        <strain evidence="1">CHK33-5263</strain>
    </source>
</reference>
<organism evidence="1 2">
    <name type="scientific">Candidatus Gallimonas intestinigallinarum</name>
    <dbReference type="NCBI Taxonomy" id="2838604"/>
    <lineage>
        <taxon>Bacteria</taxon>
        <taxon>Bacillati</taxon>
        <taxon>Bacillota</taxon>
        <taxon>Clostridia</taxon>
        <taxon>Candidatus Gallimonas</taxon>
    </lineage>
</organism>
<sequence>MEFVREICAALGADALRLRYTIVSGKGAYFQNVYRLAAFSETEIVVRSRRETFLVSGAALSLGKYEAGDLVIFGDIVRVERQGVQV</sequence>
<proteinExistence type="predicted"/>
<dbReference type="Proteomes" id="UP000824044">
    <property type="component" value="Unassembled WGS sequence"/>
</dbReference>
<gene>
    <name evidence="1" type="ORF">H9812_04685</name>
</gene>